<keyword evidence="1" id="KW-1185">Reference proteome</keyword>
<evidence type="ECO:0000313" key="2">
    <source>
        <dbReference type="WBParaSite" id="Gr19_v10_g9895.t2"/>
    </source>
</evidence>
<proteinExistence type="predicted"/>
<protein>
    <submittedName>
        <fullName evidence="2">Uncharacterized protein</fullName>
    </submittedName>
</protein>
<reference evidence="2" key="1">
    <citation type="submission" date="2022-11" db="UniProtKB">
        <authorList>
            <consortium name="WormBaseParasite"/>
        </authorList>
    </citation>
    <scope>IDENTIFICATION</scope>
</reference>
<dbReference type="Proteomes" id="UP000887572">
    <property type="component" value="Unplaced"/>
</dbReference>
<dbReference type="Gene3D" id="2.60.120.920">
    <property type="match status" value="2"/>
</dbReference>
<accession>A0A914IFZ9</accession>
<dbReference type="InterPro" id="IPR043136">
    <property type="entry name" value="B30.2/SPRY_sf"/>
</dbReference>
<organism evidence="1 2">
    <name type="scientific">Globodera rostochiensis</name>
    <name type="common">Golden nematode worm</name>
    <name type="synonym">Heterodera rostochiensis</name>
    <dbReference type="NCBI Taxonomy" id="31243"/>
    <lineage>
        <taxon>Eukaryota</taxon>
        <taxon>Metazoa</taxon>
        <taxon>Ecdysozoa</taxon>
        <taxon>Nematoda</taxon>
        <taxon>Chromadorea</taxon>
        <taxon>Rhabditida</taxon>
        <taxon>Tylenchina</taxon>
        <taxon>Tylenchomorpha</taxon>
        <taxon>Tylenchoidea</taxon>
        <taxon>Heteroderidae</taxon>
        <taxon>Heteroderinae</taxon>
        <taxon>Globodera</taxon>
    </lineage>
</organism>
<dbReference type="WBParaSite" id="Gr19_v10_g9895.t2">
    <property type="protein sequence ID" value="Gr19_v10_g9895.t2"/>
    <property type="gene ID" value="Gr19_v10_g9895"/>
</dbReference>
<evidence type="ECO:0000313" key="1">
    <source>
        <dbReference type="Proteomes" id="UP000887572"/>
    </source>
</evidence>
<sequence length="280" mass="30867">MDSPILEASFEFVDILAAERGGGTFEVAGNGGTFEVTGNGGTFEVAEKGGEELGTAAGQQGQTNSGQLLEQLGTPLTTLTSTDSFNVNGTQSENEFTDETGVDVVNRFSQLQIDQQAKTVGLEHQRCLTNSSNRWNLNDRHPDIFLIKPDFTVVQCHGQGEGFRSFRAESMVPIQYGIFYYEVLLYVHNERSFLGVGAEQLWLRQQRHFLAQQPMRPEHEVFFTLNGRRLDGSSILSVASLPKNLYPCATVYLVDDMLGANFGPKFLYNLADEVGGFSAM</sequence>
<dbReference type="AlphaFoldDB" id="A0A914IFZ9"/>
<name>A0A914IFZ9_GLORO</name>